<reference evidence="1" key="1">
    <citation type="submission" date="2021-02" db="EMBL/GenBank/DDBJ databases">
        <authorList>
            <person name="Nowell W R."/>
        </authorList>
    </citation>
    <scope>NUCLEOTIDE SEQUENCE</scope>
</reference>
<gene>
    <name evidence="1" type="ORF">QYT958_LOCUS40419</name>
</gene>
<sequence>RSLRQADCILIVGIGWKEAVKGSSDSSPSYD</sequence>
<dbReference type="AlphaFoldDB" id="A0A822BHJ0"/>
<dbReference type="EMBL" id="CAJOBR010041569">
    <property type="protein sequence ID" value="CAF5027451.1"/>
    <property type="molecule type" value="Genomic_DNA"/>
</dbReference>
<feature type="non-terminal residue" evidence="1">
    <location>
        <position position="1"/>
    </location>
</feature>
<accession>A0A822BHJ0</accession>
<protein>
    <submittedName>
        <fullName evidence="1">Uncharacterized protein</fullName>
    </submittedName>
</protein>
<evidence type="ECO:0000313" key="2">
    <source>
        <dbReference type="Proteomes" id="UP000663848"/>
    </source>
</evidence>
<organism evidence="1 2">
    <name type="scientific">Rotaria socialis</name>
    <dbReference type="NCBI Taxonomy" id="392032"/>
    <lineage>
        <taxon>Eukaryota</taxon>
        <taxon>Metazoa</taxon>
        <taxon>Spiralia</taxon>
        <taxon>Gnathifera</taxon>
        <taxon>Rotifera</taxon>
        <taxon>Eurotatoria</taxon>
        <taxon>Bdelloidea</taxon>
        <taxon>Philodinida</taxon>
        <taxon>Philodinidae</taxon>
        <taxon>Rotaria</taxon>
    </lineage>
</organism>
<evidence type="ECO:0000313" key="1">
    <source>
        <dbReference type="EMBL" id="CAF5027451.1"/>
    </source>
</evidence>
<name>A0A822BHJ0_9BILA</name>
<comment type="caution">
    <text evidence="1">The sequence shown here is derived from an EMBL/GenBank/DDBJ whole genome shotgun (WGS) entry which is preliminary data.</text>
</comment>
<dbReference type="Proteomes" id="UP000663848">
    <property type="component" value="Unassembled WGS sequence"/>
</dbReference>
<proteinExistence type="predicted"/>